<keyword evidence="2 5" id="KW-0547">Nucleotide-binding</keyword>
<feature type="region of interest" description="Disordered" evidence="6">
    <location>
        <begin position="494"/>
        <end position="556"/>
    </location>
</feature>
<feature type="compositionally biased region" description="Low complexity" evidence="6">
    <location>
        <begin position="524"/>
        <end position="533"/>
    </location>
</feature>
<feature type="compositionally biased region" description="Basic and acidic residues" evidence="6">
    <location>
        <begin position="537"/>
        <end position="547"/>
    </location>
</feature>
<proteinExistence type="predicted"/>
<dbReference type="EMBL" id="CP012672">
    <property type="protein sequence ID" value="AUX36986.1"/>
    <property type="molecule type" value="Genomic_DNA"/>
</dbReference>
<dbReference type="EC" id="2.7.11.1" evidence="8"/>
<dbReference type="PANTHER" id="PTHR43289:SF6">
    <property type="entry name" value="SERINE_THREONINE-PROTEIN KINASE NEKL-3"/>
    <property type="match status" value="1"/>
</dbReference>
<feature type="region of interest" description="Disordered" evidence="6">
    <location>
        <begin position="312"/>
        <end position="415"/>
    </location>
</feature>
<keyword evidence="1 8" id="KW-0808">Transferase</keyword>
<dbReference type="Gene3D" id="1.10.510.10">
    <property type="entry name" value="Transferase(Phosphotransferase) domain 1"/>
    <property type="match status" value="1"/>
</dbReference>
<feature type="domain" description="Protein kinase" evidence="7">
    <location>
        <begin position="19"/>
        <end position="290"/>
    </location>
</feature>
<dbReference type="PANTHER" id="PTHR43289">
    <property type="entry name" value="MITOGEN-ACTIVATED PROTEIN KINASE KINASE KINASE 20-RELATED"/>
    <property type="match status" value="1"/>
</dbReference>
<dbReference type="Gene3D" id="3.30.200.20">
    <property type="entry name" value="Phosphorylase Kinase, domain 1"/>
    <property type="match status" value="1"/>
</dbReference>
<sequence>MSAPPGCPVSVGEVIADKYRVEDVLGKGGMGLVVKATHLHLRKSVAIKFLLPQASSEVVERFRREARLAAGLSSEHVVRVIDVADLPSRQPYMVMEFLEGKDLSRVLRQDGPLSILEAASHVLGTCEAIAEAHAMNIVHRDLKPANLFLANGAGGLRTVKVLDFGISKAIGDAADGEQELMLTKSSALLGSPLYMSPEQLRSARDVDQRSDIWSVGALFYEILTGRAAFPAQSLTELIVWVHEEPPTPPGQLRPDLPRGLEQAILRCLQRNPVDRFQNIAELAWAIAPFGPPEAGRCAVRASRFLGLPLPQPAAQAHDSRRPPPSSAILVDSSARTSVIPQEPAPDADAPIGMESTIRADNASADGSGTPAERRSPAFHAEGEGTPPRAGPMRTPEPGRTSMEQSKGRRPATSREKQAAILATVATLAAGAGIAGNFSFVPRRAGDVAEVGLVAPTIRHAASEVHHSQPMPIAADASSNADSVALQVVPDAGAQSIKLENASPVRPRAPEGKQPKPPVPPPHSAEPAPSNSTSPPEPTERALRKLGDRTGTQVEGP</sequence>
<organism evidence="8 9">
    <name type="scientific">Sorangium cellulosum</name>
    <name type="common">Polyangium cellulosum</name>
    <dbReference type="NCBI Taxonomy" id="56"/>
    <lineage>
        <taxon>Bacteria</taxon>
        <taxon>Pseudomonadati</taxon>
        <taxon>Myxococcota</taxon>
        <taxon>Polyangia</taxon>
        <taxon>Polyangiales</taxon>
        <taxon>Polyangiaceae</taxon>
        <taxon>Sorangium</taxon>
    </lineage>
</organism>
<evidence type="ECO:0000256" key="4">
    <source>
        <dbReference type="ARBA" id="ARBA00022840"/>
    </source>
</evidence>
<feature type="binding site" evidence="5">
    <location>
        <position position="48"/>
    </location>
    <ligand>
        <name>ATP</name>
        <dbReference type="ChEBI" id="CHEBI:30616"/>
    </ligand>
</feature>
<evidence type="ECO:0000256" key="2">
    <source>
        <dbReference type="ARBA" id="ARBA00022741"/>
    </source>
</evidence>
<dbReference type="SUPFAM" id="SSF56112">
    <property type="entry name" value="Protein kinase-like (PK-like)"/>
    <property type="match status" value="1"/>
</dbReference>
<evidence type="ECO:0000256" key="6">
    <source>
        <dbReference type="SAM" id="MobiDB-lite"/>
    </source>
</evidence>
<reference evidence="8 9" key="1">
    <citation type="submission" date="2015-09" db="EMBL/GenBank/DDBJ databases">
        <title>Sorangium comparison.</title>
        <authorList>
            <person name="Zaburannyi N."/>
            <person name="Bunk B."/>
            <person name="Overmann J."/>
            <person name="Mueller R."/>
        </authorList>
    </citation>
    <scope>NUCLEOTIDE SEQUENCE [LARGE SCALE GENOMIC DNA]</scope>
    <source>
        <strain evidence="8 9">So ce836</strain>
    </source>
</reference>
<evidence type="ECO:0000259" key="7">
    <source>
        <dbReference type="PROSITE" id="PS50011"/>
    </source>
</evidence>
<dbReference type="GO" id="GO:0004674">
    <property type="term" value="F:protein serine/threonine kinase activity"/>
    <property type="evidence" value="ECO:0007669"/>
    <property type="project" value="UniProtKB-EC"/>
</dbReference>
<dbReference type="Proteomes" id="UP000295497">
    <property type="component" value="Chromosome"/>
</dbReference>
<keyword evidence="4 5" id="KW-0067">ATP-binding</keyword>
<evidence type="ECO:0000313" key="9">
    <source>
        <dbReference type="Proteomes" id="UP000295497"/>
    </source>
</evidence>
<dbReference type="GO" id="GO:0005524">
    <property type="term" value="F:ATP binding"/>
    <property type="evidence" value="ECO:0007669"/>
    <property type="project" value="UniProtKB-UniRule"/>
</dbReference>
<dbReference type="CDD" id="cd14014">
    <property type="entry name" value="STKc_PknB_like"/>
    <property type="match status" value="1"/>
</dbReference>
<protein>
    <submittedName>
        <fullName evidence="8">Protein kinase</fullName>
        <ecNumber evidence="8">2.7.11.1</ecNumber>
    </submittedName>
</protein>
<dbReference type="InterPro" id="IPR008271">
    <property type="entry name" value="Ser/Thr_kinase_AS"/>
</dbReference>
<dbReference type="InterPro" id="IPR017441">
    <property type="entry name" value="Protein_kinase_ATP_BS"/>
</dbReference>
<dbReference type="Pfam" id="PF00069">
    <property type="entry name" value="Pkinase"/>
    <property type="match status" value="1"/>
</dbReference>
<evidence type="ECO:0000256" key="3">
    <source>
        <dbReference type="ARBA" id="ARBA00022777"/>
    </source>
</evidence>
<dbReference type="PROSITE" id="PS00107">
    <property type="entry name" value="PROTEIN_KINASE_ATP"/>
    <property type="match status" value="1"/>
</dbReference>
<dbReference type="PROSITE" id="PS00108">
    <property type="entry name" value="PROTEIN_KINASE_ST"/>
    <property type="match status" value="1"/>
</dbReference>
<keyword evidence="3 8" id="KW-0418">Kinase</keyword>
<evidence type="ECO:0000256" key="1">
    <source>
        <dbReference type="ARBA" id="ARBA00022679"/>
    </source>
</evidence>
<dbReference type="RefSeq" id="WP_129579710.1">
    <property type="nucleotide sequence ID" value="NZ_CP012672.1"/>
</dbReference>
<name>A0A4P2R2S0_SORCE</name>
<evidence type="ECO:0000256" key="5">
    <source>
        <dbReference type="PROSITE-ProRule" id="PRU10141"/>
    </source>
</evidence>
<dbReference type="AlphaFoldDB" id="A0A4P2R2S0"/>
<dbReference type="SMART" id="SM00220">
    <property type="entry name" value="S_TKc"/>
    <property type="match status" value="1"/>
</dbReference>
<dbReference type="InterPro" id="IPR011009">
    <property type="entry name" value="Kinase-like_dom_sf"/>
</dbReference>
<dbReference type="InterPro" id="IPR000719">
    <property type="entry name" value="Prot_kinase_dom"/>
</dbReference>
<evidence type="ECO:0000313" key="8">
    <source>
        <dbReference type="EMBL" id="AUX36986.1"/>
    </source>
</evidence>
<accession>A0A4P2R2S0</accession>
<dbReference type="PROSITE" id="PS50011">
    <property type="entry name" value="PROTEIN_KINASE_DOM"/>
    <property type="match status" value="1"/>
</dbReference>
<feature type="compositionally biased region" description="Pro residues" evidence="6">
    <location>
        <begin position="514"/>
        <end position="523"/>
    </location>
</feature>
<gene>
    <name evidence="8" type="ORF">SOCE836_092050</name>
</gene>